<protein>
    <submittedName>
        <fullName evidence="7">TetR family transcriptional regulator</fullName>
    </submittedName>
</protein>
<dbReference type="Gene3D" id="1.10.357.10">
    <property type="entry name" value="Tetracycline Repressor, domain 2"/>
    <property type="match status" value="1"/>
</dbReference>
<sequence length="276" mass="31027">MVKATDRAKNPARSSVWLENRAARSGGGPAGLDRDRIVAAAIRMLDEEGLAKLSMRKLATELNVTAMSLYWYVDTKDDIIEFALDAAHQGIDLEAVEAARSWQDRLRLMANDYRRMLVAHPWVSSISGTYLNVGPQAVAVAKGIYQVIASTGLPADGQPGATSAVFQFVYGFGTVEGHFERRAAETGMTQEEYYREAVDAFVDEPRFAEDLKLMRPVIEERASRRMDDLWDRDFDYALDVLIAGIEVMVSRAQEKQQKQETPETPETQRMQEMQEK</sequence>
<dbReference type="PROSITE" id="PS50977">
    <property type="entry name" value="HTH_TETR_2"/>
    <property type="match status" value="1"/>
</dbReference>
<dbReference type="SUPFAM" id="SSF48498">
    <property type="entry name" value="Tetracyclin repressor-like, C-terminal domain"/>
    <property type="match status" value="1"/>
</dbReference>
<evidence type="ECO:0000256" key="2">
    <source>
        <dbReference type="ARBA" id="ARBA00023125"/>
    </source>
</evidence>
<proteinExistence type="predicted"/>
<feature type="compositionally biased region" description="Basic and acidic residues" evidence="5">
    <location>
        <begin position="252"/>
        <end position="261"/>
    </location>
</feature>
<comment type="caution">
    <text evidence="7">The sequence shown here is derived from an EMBL/GenBank/DDBJ whole genome shotgun (WGS) entry which is preliminary data.</text>
</comment>
<dbReference type="Gene3D" id="1.10.10.60">
    <property type="entry name" value="Homeodomain-like"/>
    <property type="match status" value="1"/>
</dbReference>
<dbReference type="Proteomes" id="UP000265325">
    <property type="component" value="Unassembled WGS sequence"/>
</dbReference>
<dbReference type="PANTHER" id="PTHR30055:SF151">
    <property type="entry name" value="TRANSCRIPTIONAL REGULATORY PROTEIN"/>
    <property type="match status" value="1"/>
</dbReference>
<dbReference type="InterPro" id="IPR001647">
    <property type="entry name" value="HTH_TetR"/>
</dbReference>
<gene>
    <name evidence="7" type="ORF">VO63_32275</name>
</gene>
<keyword evidence="8" id="KW-1185">Reference proteome</keyword>
<evidence type="ECO:0000256" key="1">
    <source>
        <dbReference type="ARBA" id="ARBA00023015"/>
    </source>
</evidence>
<organism evidence="7 8">
    <name type="scientific">Streptomyces showdoensis</name>
    <dbReference type="NCBI Taxonomy" id="68268"/>
    <lineage>
        <taxon>Bacteria</taxon>
        <taxon>Bacillati</taxon>
        <taxon>Actinomycetota</taxon>
        <taxon>Actinomycetes</taxon>
        <taxon>Kitasatosporales</taxon>
        <taxon>Streptomycetaceae</taxon>
        <taxon>Streptomyces</taxon>
    </lineage>
</organism>
<dbReference type="Pfam" id="PF00440">
    <property type="entry name" value="TetR_N"/>
    <property type="match status" value="1"/>
</dbReference>
<dbReference type="InterPro" id="IPR036271">
    <property type="entry name" value="Tet_transcr_reg_TetR-rel_C_sf"/>
</dbReference>
<feature type="region of interest" description="Disordered" evidence="5">
    <location>
        <begin position="252"/>
        <end position="276"/>
    </location>
</feature>
<dbReference type="GO" id="GO:0045892">
    <property type="term" value="P:negative regulation of DNA-templated transcription"/>
    <property type="evidence" value="ECO:0007669"/>
    <property type="project" value="InterPro"/>
</dbReference>
<evidence type="ECO:0000313" key="7">
    <source>
        <dbReference type="EMBL" id="KKZ69784.1"/>
    </source>
</evidence>
<dbReference type="GO" id="GO:0003700">
    <property type="term" value="F:DNA-binding transcription factor activity"/>
    <property type="evidence" value="ECO:0007669"/>
    <property type="project" value="TreeGrafter"/>
</dbReference>
<dbReference type="AlphaFoldDB" id="A0A2P2GE25"/>
<evidence type="ECO:0000256" key="5">
    <source>
        <dbReference type="SAM" id="MobiDB-lite"/>
    </source>
</evidence>
<dbReference type="InterPro" id="IPR009057">
    <property type="entry name" value="Homeodomain-like_sf"/>
</dbReference>
<feature type="DNA-binding region" description="H-T-H motif" evidence="4">
    <location>
        <begin position="54"/>
        <end position="73"/>
    </location>
</feature>
<dbReference type="GO" id="GO:0000976">
    <property type="term" value="F:transcription cis-regulatory region binding"/>
    <property type="evidence" value="ECO:0007669"/>
    <property type="project" value="TreeGrafter"/>
</dbReference>
<reference evidence="7 8" key="1">
    <citation type="submission" date="2015-05" db="EMBL/GenBank/DDBJ databases">
        <title>Draft Genome assembly of Streptomyces showdoensis.</title>
        <authorList>
            <person name="Thapa K.K."/>
            <person name="Metsa-Ketela M."/>
        </authorList>
    </citation>
    <scope>NUCLEOTIDE SEQUENCE [LARGE SCALE GENOMIC DNA]</scope>
    <source>
        <strain evidence="7 8">ATCC 15227</strain>
    </source>
</reference>
<dbReference type="InterPro" id="IPR004111">
    <property type="entry name" value="Repressor_TetR_C"/>
</dbReference>
<dbReference type="SUPFAM" id="SSF46689">
    <property type="entry name" value="Homeodomain-like"/>
    <property type="match status" value="1"/>
</dbReference>
<dbReference type="EMBL" id="LAQS01000078">
    <property type="protein sequence ID" value="KKZ69784.1"/>
    <property type="molecule type" value="Genomic_DNA"/>
</dbReference>
<evidence type="ECO:0000259" key="6">
    <source>
        <dbReference type="PROSITE" id="PS50977"/>
    </source>
</evidence>
<dbReference type="OrthoDB" id="3214072at2"/>
<dbReference type="PRINTS" id="PR00455">
    <property type="entry name" value="HTHTETR"/>
</dbReference>
<keyword evidence="1" id="KW-0805">Transcription regulation</keyword>
<keyword evidence="3" id="KW-0804">Transcription</keyword>
<name>A0A2P2GE25_STREW</name>
<accession>A0A2P2GE25</accession>
<evidence type="ECO:0000256" key="3">
    <source>
        <dbReference type="ARBA" id="ARBA00023163"/>
    </source>
</evidence>
<dbReference type="InterPro" id="IPR050109">
    <property type="entry name" value="HTH-type_TetR-like_transc_reg"/>
</dbReference>
<evidence type="ECO:0000313" key="8">
    <source>
        <dbReference type="Proteomes" id="UP000265325"/>
    </source>
</evidence>
<evidence type="ECO:0000256" key="4">
    <source>
        <dbReference type="PROSITE-ProRule" id="PRU00335"/>
    </source>
</evidence>
<keyword evidence="2 4" id="KW-0238">DNA-binding</keyword>
<dbReference type="Pfam" id="PF02909">
    <property type="entry name" value="TetR_C_1"/>
    <property type="match status" value="1"/>
</dbReference>
<feature type="domain" description="HTH tetR-type" evidence="6">
    <location>
        <begin position="31"/>
        <end position="91"/>
    </location>
</feature>
<dbReference type="PANTHER" id="PTHR30055">
    <property type="entry name" value="HTH-TYPE TRANSCRIPTIONAL REGULATOR RUTR"/>
    <property type="match status" value="1"/>
</dbReference>
<dbReference type="RefSeq" id="WP_046911655.1">
    <property type="nucleotide sequence ID" value="NZ_BAAAXG010000026.1"/>
</dbReference>